<evidence type="ECO:0000313" key="2">
    <source>
        <dbReference type="EMBL" id="EYU36165.1"/>
    </source>
</evidence>
<dbReference type="PhylomeDB" id="A0A022RB45"/>
<keyword evidence="3" id="KW-1185">Reference proteome</keyword>
<dbReference type="PANTHER" id="PTHR43437:SF3">
    <property type="entry name" value="HYDROXYACYL-THIOESTER DEHYDRATASE TYPE 2, MITOCHONDRIAL"/>
    <property type="match status" value="1"/>
</dbReference>
<dbReference type="Pfam" id="PF01575">
    <property type="entry name" value="MaoC_dehydratas"/>
    <property type="match status" value="1"/>
</dbReference>
<dbReference type="KEGG" id="egt:105959120"/>
<organism evidence="2 3">
    <name type="scientific">Erythranthe guttata</name>
    <name type="common">Yellow monkey flower</name>
    <name type="synonym">Mimulus guttatus</name>
    <dbReference type="NCBI Taxonomy" id="4155"/>
    <lineage>
        <taxon>Eukaryota</taxon>
        <taxon>Viridiplantae</taxon>
        <taxon>Streptophyta</taxon>
        <taxon>Embryophyta</taxon>
        <taxon>Tracheophyta</taxon>
        <taxon>Spermatophyta</taxon>
        <taxon>Magnoliopsida</taxon>
        <taxon>eudicotyledons</taxon>
        <taxon>Gunneridae</taxon>
        <taxon>Pentapetalae</taxon>
        <taxon>asterids</taxon>
        <taxon>lamiids</taxon>
        <taxon>Lamiales</taxon>
        <taxon>Phrymaceae</taxon>
        <taxon>Erythranthe</taxon>
    </lineage>
</organism>
<dbReference type="PANTHER" id="PTHR43437">
    <property type="entry name" value="HYDROXYACYL-THIOESTER DEHYDRATASE TYPE 2, MITOCHONDRIAL-RELATED"/>
    <property type="match status" value="1"/>
</dbReference>
<reference evidence="2 3" key="1">
    <citation type="journal article" date="2013" name="Proc. Natl. Acad. Sci. U.S.A.">
        <title>Fine-scale variation in meiotic recombination in Mimulus inferred from population shotgun sequencing.</title>
        <authorList>
            <person name="Hellsten U."/>
            <person name="Wright K.M."/>
            <person name="Jenkins J."/>
            <person name="Shu S."/>
            <person name="Yuan Y."/>
            <person name="Wessler S.R."/>
            <person name="Schmutz J."/>
            <person name="Willis J.H."/>
            <person name="Rokhsar D.S."/>
        </authorList>
    </citation>
    <scope>NUCLEOTIDE SEQUENCE [LARGE SCALE GENOMIC DNA]</scope>
    <source>
        <strain evidence="3">cv. DUN x IM62</strain>
    </source>
</reference>
<dbReference type="InterPro" id="IPR050965">
    <property type="entry name" value="UPF0336/Enoyl-CoA_hydratase"/>
</dbReference>
<evidence type="ECO:0000313" key="3">
    <source>
        <dbReference type="Proteomes" id="UP000030748"/>
    </source>
</evidence>
<dbReference type="Proteomes" id="UP000030748">
    <property type="component" value="Unassembled WGS sequence"/>
</dbReference>
<accession>A0A022RB45</accession>
<dbReference type="OrthoDB" id="3592703at2759"/>
<dbReference type="GO" id="GO:0019171">
    <property type="term" value="F:(3R)-hydroxyacyl-[acyl-carrier-protein] dehydratase activity"/>
    <property type="evidence" value="ECO:0000318"/>
    <property type="project" value="GO_Central"/>
</dbReference>
<dbReference type="EMBL" id="KI630592">
    <property type="protein sequence ID" value="EYU36165.1"/>
    <property type="molecule type" value="Genomic_DNA"/>
</dbReference>
<dbReference type="OMA" id="GCVFLHQ"/>
<dbReference type="GO" id="GO:0006633">
    <property type="term" value="P:fatty acid biosynthetic process"/>
    <property type="evidence" value="ECO:0000318"/>
    <property type="project" value="GO_Central"/>
</dbReference>
<evidence type="ECO:0000259" key="1">
    <source>
        <dbReference type="Pfam" id="PF01575"/>
    </source>
</evidence>
<dbReference type="SUPFAM" id="SSF54637">
    <property type="entry name" value="Thioesterase/thiol ester dehydrase-isomerase"/>
    <property type="match status" value="1"/>
</dbReference>
<gene>
    <name evidence="2" type="ORF">MIMGU_mgv1a014865mg</name>
</gene>
<proteinExistence type="predicted"/>
<dbReference type="eggNOG" id="KOG1206">
    <property type="taxonomic scope" value="Eukaryota"/>
</dbReference>
<name>A0A022RB45_ERYGU</name>
<dbReference type="STRING" id="4155.A0A022RB45"/>
<protein>
    <recommendedName>
        <fullName evidence="1">MaoC-like domain-containing protein</fullName>
    </recommendedName>
</protein>
<dbReference type="Gene3D" id="3.10.129.10">
    <property type="entry name" value="Hotdog Thioesterase"/>
    <property type="match status" value="1"/>
</dbReference>
<feature type="domain" description="MaoC-like" evidence="1">
    <location>
        <begin position="44"/>
        <end position="138"/>
    </location>
</feature>
<sequence>MRHTITYSTAAVMKQPLWNFVSSLKHCSSSASSAGVLRAGDVLKQTRTFSKSDITEYSKLTHDFNPLHFDLDCARKSGFADVPVPGMLVASLFPKIIASHFPGAVYVKQSLDFKAPVFVGDVITCRVQASNIRQIKHKFMVKLETTCWKEGEIVVIDGGATAILPSLAVKLVDNS</sequence>
<dbReference type="InterPro" id="IPR002539">
    <property type="entry name" value="MaoC-like_dom"/>
</dbReference>
<dbReference type="InterPro" id="IPR029069">
    <property type="entry name" value="HotDog_dom_sf"/>
</dbReference>
<dbReference type="CDD" id="cd03449">
    <property type="entry name" value="R_hydratase"/>
    <property type="match status" value="1"/>
</dbReference>
<dbReference type="GO" id="GO:0005739">
    <property type="term" value="C:mitochondrion"/>
    <property type="evidence" value="ECO:0000318"/>
    <property type="project" value="GO_Central"/>
</dbReference>
<dbReference type="AlphaFoldDB" id="A0A022RB45"/>